<keyword evidence="1" id="KW-0812">Transmembrane</keyword>
<dbReference type="Proteomes" id="UP000885792">
    <property type="component" value="Unassembled WGS sequence"/>
</dbReference>
<feature type="domain" description="Polymerase/histidinol phosphatase N-terminal" evidence="2">
    <location>
        <begin position="47"/>
        <end position="106"/>
    </location>
</feature>
<proteinExistence type="predicted"/>
<dbReference type="Gene3D" id="3.20.20.140">
    <property type="entry name" value="Metal-dependent hydrolases"/>
    <property type="match status" value="1"/>
</dbReference>
<gene>
    <name evidence="3" type="ORF">ENJ61_01590</name>
</gene>
<accession>A0A7C5Q7D3</accession>
<evidence type="ECO:0000259" key="2">
    <source>
        <dbReference type="SMART" id="SM00481"/>
    </source>
</evidence>
<dbReference type="CDD" id="cd07432">
    <property type="entry name" value="PHP_HisPPase"/>
    <property type="match status" value="1"/>
</dbReference>
<organism evidence="3">
    <name type="scientific">Aquifex aeolicus</name>
    <dbReference type="NCBI Taxonomy" id="63363"/>
    <lineage>
        <taxon>Bacteria</taxon>
        <taxon>Pseudomonadati</taxon>
        <taxon>Aquificota</taxon>
        <taxon>Aquificia</taxon>
        <taxon>Aquificales</taxon>
        <taxon>Aquificaceae</taxon>
        <taxon>Aquifex</taxon>
    </lineage>
</organism>
<dbReference type="AlphaFoldDB" id="A0A7C5Q7D3"/>
<dbReference type="SUPFAM" id="SSF89550">
    <property type="entry name" value="PHP domain-like"/>
    <property type="match status" value="1"/>
</dbReference>
<sequence length="346" mass="40513">MIEAVLAFTLLLLLLVLWFLLFPVKYAGKASLSDQLVEPPEGFLYSYVLHIHTQFSYDSLGKPEDVIRSRDELGIDYAIVTDHDTDALRIFADERLLVGREVKLNEEGELRGNLLEVGDLRIVAHHFRGRYRWRLEKDRDLIFELVNLRDALLERKRSLFLYLLTALLLYPLMKKRLILNFAKLIDTRSCARRYLSEGWRSRVVGGLDHHVKVYVREVRRRFMLPAYEHSFALMRNFILSPFPVKDKADFLRALREGTNLISFSDRPSFVWRTGREIKASSPFSNTYMVLISEDLEEREVLGSNLSFDDLKQGYYIILGYTYIFRFGRLLFGVRPLFVSDLLEVTE</sequence>
<keyword evidence="1" id="KW-1133">Transmembrane helix</keyword>
<reference evidence="3" key="1">
    <citation type="journal article" date="2020" name="mSystems">
        <title>Genome- and Community-Level Interaction Insights into Carbon Utilization and Element Cycling Functions of Hydrothermarchaeota in Hydrothermal Sediment.</title>
        <authorList>
            <person name="Zhou Z."/>
            <person name="Liu Y."/>
            <person name="Xu W."/>
            <person name="Pan J."/>
            <person name="Luo Z.H."/>
            <person name="Li M."/>
        </authorList>
    </citation>
    <scope>NUCLEOTIDE SEQUENCE [LARGE SCALE GENOMIC DNA]</scope>
    <source>
        <strain evidence="3">HyVt-501</strain>
    </source>
</reference>
<name>A0A7C5Q7D3_AQUAO</name>
<keyword evidence="1" id="KW-0472">Membrane</keyword>
<feature type="transmembrane region" description="Helical" evidence="1">
    <location>
        <begin position="157"/>
        <end position="173"/>
    </location>
</feature>
<dbReference type="EMBL" id="DRNB01000052">
    <property type="protein sequence ID" value="HHJ63578.1"/>
    <property type="molecule type" value="Genomic_DNA"/>
</dbReference>
<dbReference type="InterPro" id="IPR016195">
    <property type="entry name" value="Pol/histidinol_Pase-like"/>
</dbReference>
<evidence type="ECO:0000256" key="1">
    <source>
        <dbReference type="SAM" id="Phobius"/>
    </source>
</evidence>
<dbReference type="SMART" id="SM00481">
    <property type="entry name" value="POLIIIAc"/>
    <property type="match status" value="1"/>
</dbReference>
<comment type="caution">
    <text evidence="3">The sequence shown here is derived from an EMBL/GenBank/DDBJ whole genome shotgun (WGS) entry which is preliminary data.</text>
</comment>
<evidence type="ECO:0000313" key="3">
    <source>
        <dbReference type="EMBL" id="HHJ63578.1"/>
    </source>
</evidence>
<dbReference type="InterPro" id="IPR003141">
    <property type="entry name" value="Pol/His_phosphatase_N"/>
</dbReference>
<protein>
    <recommendedName>
        <fullName evidence="2">Polymerase/histidinol phosphatase N-terminal domain-containing protein</fullName>
    </recommendedName>
</protein>